<evidence type="ECO:0000256" key="7">
    <source>
        <dbReference type="ARBA" id="ARBA00022692"/>
    </source>
</evidence>
<dbReference type="Pfam" id="PF05208">
    <property type="entry name" value="ALG3"/>
    <property type="match status" value="1"/>
</dbReference>
<comment type="similarity">
    <text evidence="13">Belongs to the glycosyltransferase ALG3 family.</text>
</comment>
<feature type="transmembrane region" description="Helical" evidence="14">
    <location>
        <begin position="176"/>
        <end position="201"/>
    </location>
</feature>
<dbReference type="UniPathway" id="UPA00378"/>
<keyword evidence="5 14" id="KW-0328">Glycosyltransferase</keyword>
<dbReference type="PANTHER" id="PTHR12646:SF0">
    <property type="entry name" value="DOL-P-MAN:MAN(5)GLCNAC(2)-PP-DOL ALPHA-1,3-MANNOSYLTRANSFERASE"/>
    <property type="match status" value="1"/>
</dbReference>
<evidence type="ECO:0000256" key="6">
    <source>
        <dbReference type="ARBA" id="ARBA00022679"/>
    </source>
</evidence>
<evidence type="ECO:0000256" key="8">
    <source>
        <dbReference type="ARBA" id="ARBA00022824"/>
    </source>
</evidence>
<keyword evidence="16" id="KW-1185">Reference proteome</keyword>
<keyword evidence="7 14" id="KW-0812">Transmembrane</keyword>
<feature type="transmembrane region" description="Helical" evidence="14">
    <location>
        <begin position="381"/>
        <end position="399"/>
    </location>
</feature>
<feature type="transmembrane region" description="Helical" evidence="14">
    <location>
        <begin position="419"/>
        <end position="438"/>
    </location>
</feature>
<dbReference type="GO" id="GO:0006488">
    <property type="term" value="P:dolichol-linked oligosaccharide biosynthetic process"/>
    <property type="evidence" value="ECO:0007669"/>
    <property type="project" value="EnsemblFungi"/>
</dbReference>
<dbReference type="OrthoDB" id="20028at2759"/>
<gene>
    <name evidence="15" type="primary">NCAS0E02510</name>
    <name evidence="15" type="ordered locus">NCAS_0E02510</name>
</gene>
<dbReference type="EMBL" id="HE576756">
    <property type="protein sequence ID" value="CCC70321.1"/>
    <property type="molecule type" value="Genomic_DNA"/>
</dbReference>
<evidence type="ECO:0000256" key="9">
    <source>
        <dbReference type="ARBA" id="ARBA00022989"/>
    </source>
</evidence>
<evidence type="ECO:0000256" key="12">
    <source>
        <dbReference type="ARBA" id="ARBA00049506"/>
    </source>
</evidence>
<sequence>MDKEVVPLQAKDEPAKKEFERPPLDLWGDLKAGVRFILFDPHANLIVMPILLLLESIALKVIVKRVAYTEIDYRAYMEQVEMITDEGQLNYSFIEGGTGPLVYPAGHVLLYKFMHWVTESEGTGEASGSNIAYGQIVFRYLYLVTLFLQFIIFQMLQLPPWCVVLSCLSKRLHSIYVLRLFNDCFTTLFMTVTVLCFVIGTKIKRNRLFISIVASLFYSVAVSVKMNALLYFPAVMISLYLLNEGQLFKTVFCGAIMLIWQVIVALPFLRSYPREYLNGAFNFGRQFMFEWSINWQFLGEEGFHNRIFHISLLMSHLITLMTLFLCQYPGMVHDLLSSLRHPLQRTKTGVHLEKVIPLILVVSNFIGVFFSRSLHYQFLSWYHWTIPMLMHWSHMPWFLGPLWYVLHEYCWNAYPPNEGASALLMLLNGTLLLLLAYFQGTTTAPPTVTPAKKHV</sequence>
<feature type="transmembrane region" description="Helical" evidence="14">
    <location>
        <begin position="350"/>
        <end position="369"/>
    </location>
</feature>
<feature type="transmembrane region" description="Helical" evidence="14">
    <location>
        <begin position="45"/>
        <end position="63"/>
    </location>
</feature>
<organism evidence="15 16">
    <name type="scientific">Naumovozyma castellii</name>
    <name type="common">Yeast</name>
    <name type="synonym">Saccharomyces castellii</name>
    <dbReference type="NCBI Taxonomy" id="27288"/>
    <lineage>
        <taxon>Eukaryota</taxon>
        <taxon>Fungi</taxon>
        <taxon>Dikarya</taxon>
        <taxon>Ascomycota</taxon>
        <taxon>Saccharomycotina</taxon>
        <taxon>Saccharomycetes</taxon>
        <taxon>Saccharomycetales</taxon>
        <taxon>Saccharomycetaceae</taxon>
        <taxon>Naumovozyma</taxon>
    </lineage>
</organism>
<dbReference type="AlphaFoldDB" id="G0VFQ4"/>
<dbReference type="EC" id="2.4.1.258" evidence="3 14"/>
<keyword evidence="8 14" id="KW-0256">Endoplasmic reticulum</keyword>
<dbReference type="RefSeq" id="XP_003676680.1">
    <property type="nucleotide sequence ID" value="XM_003676632.1"/>
</dbReference>
<protein>
    <recommendedName>
        <fullName evidence="4 14">Dol-P-Man:Man(5)GlcNAc(2)-PP-Dol alpha-1,3-mannosyltransferase</fullName>
        <ecNumber evidence="3 14">2.4.1.258</ecNumber>
    </recommendedName>
    <alternativeName>
        <fullName evidence="14">Dol-P-Man-dependent alpha(1-3)-mannosyltransferase</fullName>
    </alternativeName>
</protein>
<comment type="pathway">
    <text evidence="2 14">Protein modification; protein glycosylation.</text>
</comment>
<feature type="transmembrane region" description="Helical" evidence="14">
    <location>
        <begin position="137"/>
        <end position="156"/>
    </location>
</feature>
<dbReference type="GO" id="GO:0005789">
    <property type="term" value="C:endoplasmic reticulum membrane"/>
    <property type="evidence" value="ECO:0007669"/>
    <property type="project" value="UniProtKB-SubCell"/>
</dbReference>
<evidence type="ECO:0000256" key="4">
    <source>
        <dbReference type="ARBA" id="ARBA00015561"/>
    </source>
</evidence>
<dbReference type="InParanoid" id="G0VFQ4"/>
<evidence type="ECO:0000256" key="5">
    <source>
        <dbReference type="ARBA" id="ARBA00022676"/>
    </source>
</evidence>
<dbReference type="STRING" id="1064592.G0VFQ4"/>
<reference key="2">
    <citation type="submission" date="2011-08" db="EMBL/GenBank/DDBJ databases">
        <title>Genome sequence of Naumovozyma castellii.</title>
        <authorList>
            <person name="Gordon J.L."/>
            <person name="Armisen D."/>
            <person name="Proux-Wera E."/>
            <person name="OhEigeartaigh S.S."/>
            <person name="Byrne K.P."/>
            <person name="Wolfe K.H."/>
        </authorList>
    </citation>
    <scope>NUCLEOTIDE SEQUENCE</scope>
    <source>
        <strain>Type strain:CBS 4309</strain>
    </source>
</reference>
<comment type="subcellular location">
    <subcellularLocation>
        <location evidence="1 14">Endoplasmic reticulum membrane</location>
        <topology evidence="1 14">Multi-pass membrane protein</topology>
    </subcellularLocation>
</comment>
<dbReference type="GO" id="GO:0052925">
    <property type="term" value="F:dol-P-Man:Man(5)GlcNAc(2)-PP-Dol alpha-1,3-mannosyltransferase activity"/>
    <property type="evidence" value="ECO:0007669"/>
    <property type="project" value="UniProtKB-EC"/>
</dbReference>
<evidence type="ECO:0000256" key="1">
    <source>
        <dbReference type="ARBA" id="ARBA00004477"/>
    </source>
</evidence>
<dbReference type="KEGG" id="ncs:NCAS_0E02510"/>
<comment type="function">
    <text evidence="11 14">Dol-P-Man:Man(5)GlcNAc(2)-PP-Dol alpha-1,3-mannosyltransferase that operates in the biosynthetic pathway of dolichol-linked oligosaccharides, the glycan precursors employed in protein asparagine (N)-glycosylation. The assembly of dolichol-linked oligosaccharides begins on the cytosolic side of the endoplasmic reticulum membrane and finishes in its lumen. The sequential addition of sugars to dolichol pyrophosphate produces dolichol-linked oligosaccharides containing fourteen sugars, including two GlcNAcs, nine mannoses and three glucoses. Once assembled, the oligosaccharide is transferred from the lipid to nascent proteins by oligosaccharyltransferases. In the lumen of the endoplasmic reticulum, adds the first dolichyl beta-D-mannosyl phosphate derived mannose in an alpha-1,3 linkage to Man(5)GlcNAc(2)-PP-dolichol to produce Man(6)GlcNAc(2)-PP-dolichol.</text>
</comment>
<accession>G0VFQ4</accession>
<comment type="catalytic activity">
    <reaction evidence="12 14">
        <text>an alpha-D-Man-(1-&gt;2)-alpha-D-Man-(1-&gt;2)-alpha-D-Man-(1-&gt;3)-[alpha-D-Man-(1-&gt;6)]-beta-D-Man-(1-&gt;4)-beta-D-GlcNAc-(1-&gt;4)-alpha-D-GlcNAc-diphospho-di-trans,poly-cis-dolichol + a di-trans,poly-cis-dolichyl beta-D-mannosyl phosphate = an alpha-D-Man-(1-&gt;2)-alpha-D-Man-(1-&gt;2)-alpha-D-Man-(1-&gt;3)-[alpha-D-Man-(1-&gt;3)-alpha-D-Man-(1-&gt;6)]-beta-D-Man-(1-&gt;4)-beta-D-GlcNAc-(1-&gt;4)-alpha-D-GlcNAc-diphospho-di-trans,poly-cis-dolichol + a di-trans,poly-cis-dolichyl phosphate + H(+)</text>
        <dbReference type="Rhea" id="RHEA:29527"/>
        <dbReference type="Rhea" id="RHEA-COMP:19498"/>
        <dbReference type="Rhea" id="RHEA-COMP:19501"/>
        <dbReference type="Rhea" id="RHEA-COMP:19516"/>
        <dbReference type="Rhea" id="RHEA-COMP:19517"/>
        <dbReference type="ChEBI" id="CHEBI:15378"/>
        <dbReference type="ChEBI" id="CHEBI:57683"/>
        <dbReference type="ChEBI" id="CHEBI:58211"/>
        <dbReference type="ChEBI" id="CHEBI:132515"/>
        <dbReference type="ChEBI" id="CHEBI:132516"/>
        <dbReference type="EC" id="2.4.1.258"/>
    </reaction>
    <physiologicalReaction direction="left-to-right" evidence="12 14">
        <dbReference type="Rhea" id="RHEA:29528"/>
    </physiologicalReaction>
</comment>
<reference evidence="15 16" key="1">
    <citation type="journal article" date="2011" name="Proc. Natl. Acad. Sci. U.S.A.">
        <title>Evolutionary erosion of yeast sex chromosomes by mating-type switching accidents.</title>
        <authorList>
            <person name="Gordon J.L."/>
            <person name="Armisen D."/>
            <person name="Proux-Wera E."/>
            <person name="Oheigeartaigh S.S."/>
            <person name="Byrne K.P."/>
            <person name="Wolfe K.H."/>
        </authorList>
    </citation>
    <scope>NUCLEOTIDE SEQUENCE [LARGE SCALE GENOMIC DNA]</scope>
    <source>
        <strain evidence="16">ATCC 76901 / BCRC 22586 / CBS 4309 / NBRC 1992 / NRRL Y-12630</strain>
    </source>
</reference>
<dbReference type="PANTHER" id="PTHR12646">
    <property type="entry name" value="NOT56 - RELATED"/>
    <property type="match status" value="1"/>
</dbReference>
<feature type="transmembrane region" description="Helical" evidence="14">
    <location>
        <begin position="247"/>
        <end position="269"/>
    </location>
</feature>
<name>G0VFQ4_NAUCA</name>
<evidence type="ECO:0000256" key="14">
    <source>
        <dbReference type="RuleBase" id="RU364047"/>
    </source>
</evidence>
<dbReference type="GeneID" id="96903952"/>
<keyword evidence="6 14" id="KW-0808">Transferase</keyword>
<dbReference type="FunCoup" id="G0VFQ4">
    <property type="interactions" value="700"/>
</dbReference>
<evidence type="ECO:0000256" key="3">
    <source>
        <dbReference type="ARBA" id="ARBA00011964"/>
    </source>
</evidence>
<evidence type="ECO:0000313" key="16">
    <source>
        <dbReference type="Proteomes" id="UP000001640"/>
    </source>
</evidence>
<feature type="transmembrane region" description="Helical" evidence="14">
    <location>
        <begin position="208"/>
        <end position="241"/>
    </location>
</feature>
<evidence type="ECO:0000256" key="2">
    <source>
        <dbReference type="ARBA" id="ARBA00004922"/>
    </source>
</evidence>
<dbReference type="OMA" id="DWETYMI"/>
<dbReference type="eggNOG" id="KOG2762">
    <property type="taxonomic scope" value="Eukaryota"/>
</dbReference>
<proteinExistence type="inferred from homology"/>
<evidence type="ECO:0000313" key="15">
    <source>
        <dbReference type="EMBL" id="CCC70321.1"/>
    </source>
</evidence>
<evidence type="ECO:0000256" key="13">
    <source>
        <dbReference type="ARBA" id="ARBA00093457"/>
    </source>
</evidence>
<keyword evidence="10 14" id="KW-0472">Membrane</keyword>
<dbReference type="InterPro" id="IPR007873">
    <property type="entry name" value="Glycosyltransferase_ALG3"/>
</dbReference>
<dbReference type="Proteomes" id="UP000001640">
    <property type="component" value="Chromosome 5"/>
</dbReference>
<evidence type="ECO:0000256" key="10">
    <source>
        <dbReference type="ARBA" id="ARBA00023136"/>
    </source>
</evidence>
<keyword evidence="9 14" id="KW-1133">Transmembrane helix</keyword>
<dbReference type="HOGENOM" id="CLU_035382_3_0_1"/>
<evidence type="ECO:0000256" key="11">
    <source>
        <dbReference type="ARBA" id="ARBA00044743"/>
    </source>
</evidence>